<dbReference type="AlphaFoldDB" id="A0A6J6MU76"/>
<proteinExistence type="predicted"/>
<gene>
    <name evidence="1" type="ORF">UFOPK2334_00865</name>
</gene>
<accession>A0A6J6MU76</accession>
<organism evidence="1">
    <name type="scientific">freshwater metagenome</name>
    <dbReference type="NCBI Taxonomy" id="449393"/>
    <lineage>
        <taxon>unclassified sequences</taxon>
        <taxon>metagenomes</taxon>
        <taxon>ecological metagenomes</taxon>
    </lineage>
</organism>
<reference evidence="1" key="1">
    <citation type="submission" date="2020-05" db="EMBL/GenBank/DDBJ databases">
        <authorList>
            <person name="Chiriac C."/>
            <person name="Salcher M."/>
            <person name="Ghai R."/>
            <person name="Kavagutti S V."/>
        </authorList>
    </citation>
    <scope>NUCLEOTIDE SEQUENCE</scope>
</reference>
<protein>
    <submittedName>
        <fullName evidence="1">Unannotated protein</fullName>
    </submittedName>
</protein>
<name>A0A6J6MU76_9ZZZZ</name>
<evidence type="ECO:0000313" key="1">
    <source>
        <dbReference type="EMBL" id="CAB4676444.1"/>
    </source>
</evidence>
<sequence length="69" mass="7514">MFAIDDDEMSLGIVNLRDVAPVSFLYAATNAFDLVSCSLSLKPEVLYITFDGPTSDLATFPSPALRTLR</sequence>
<dbReference type="EMBL" id="CAEZXA010000066">
    <property type="protein sequence ID" value="CAB4676444.1"/>
    <property type="molecule type" value="Genomic_DNA"/>
</dbReference>